<dbReference type="CDD" id="cd06170">
    <property type="entry name" value="LuxR_C_like"/>
    <property type="match status" value="1"/>
</dbReference>
<dbReference type="PROSITE" id="PS50110">
    <property type="entry name" value="RESPONSE_REGULATORY"/>
    <property type="match status" value="1"/>
</dbReference>
<feature type="domain" description="Response regulatory" evidence="6">
    <location>
        <begin position="11"/>
        <end position="126"/>
    </location>
</feature>
<dbReference type="Pfam" id="PF00072">
    <property type="entry name" value="Response_reg"/>
    <property type="match status" value="1"/>
</dbReference>
<dbReference type="SMART" id="SM00421">
    <property type="entry name" value="HTH_LUXR"/>
    <property type="match status" value="1"/>
</dbReference>
<reference evidence="7 8" key="1">
    <citation type="submission" date="2019-02" db="EMBL/GenBank/DDBJ databases">
        <title>Deep-cultivation of Planctomycetes and their phenomic and genomic characterization uncovers novel biology.</title>
        <authorList>
            <person name="Wiegand S."/>
            <person name="Jogler M."/>
            <person name="Boedeker C."/>
            <person name="Pinto D."/>
            <person name="Vollmers J."/>
            <person name="Rivas-Marin E."/>
            <person name="Kohn T."/>
            <person name="Peeters S.H."/>
            <person name="Heuer A."/>
            <person name="Rast P."/>
            <person name="Oberbeckmann S."/>
            <person name="Bunk B."/>
            <person name="Jeske O."/>
            <person name="Meyerdierks A."/>
            <person name="Storesund J.E."/>
            <person name="Kallscheuer N."/>
            <person name="Luecker S."/>
            <person name="Lage O.M."/>
            <person name="Pohl T."/>
            <person name="Merkel B.J."/>
            <person name="Hornburger P."/>
            <person name="Mueller R.-W."/>
            <person name="Bruemmer F."/>
            <person name="Labrenz M."/>
            <person name="Spormann A.M."/>
            <person name="Op den Camp H."/>
            <person name="Overmann J."/>
            <person name="Amann R."/>
            <person name="Jetten M.S.M."/>
            <person name="Mascher T."/>
            <person name="Medema M.H."/>
            <person name="Devos D.P."/>
            <person name="Kaster A.-K."/>
            <person name="Ovreas L."/>
            <person name="Rohde M."/>
            <person name="Galperin M.Y."/>
            <person name="Jogler C."/>
        </authorList>
    </citation>
    <scope>NUCLEOTIDE SEQUENCE [LARGE SCALE GENOMIC DNA]</scope>
    <source>
        <strain evidence="7 8">KS4</strain>
    </source>
</reference>
<evidence type="ECO:0000259" key="5">
    <source>
        <dbReference type="PROSITE" id="PS50043"/>
    </source>
</evidence>
<evidence type="ECO:0000259" key="6">
    <source>
        <dbReference type="PROSITE" id="PS50110"/>
    </source>
</evidence>
<dbReference type="Gene3D" id="3.40.50.2300">
    <property type="match status" value="1"/>
</dbReference>
<feature type="domain" description="HTH luxR-type" evidence="5">
    <location>
        <begin position="142"/>
        <end position="207"/>
    </location>
</feature>
<dbReference type="EMBL" id="CP036425">
    <property type="protein sequence ID" value="QDU35104.1"/>
    <property type="molecule type" value="Genomic_DNA"/>
</dbReference>
<keyword evidence="1" id="KW-0805">Transcription regulation</keyword>
<dbReference type="InterPro" id="IPR000792">
    <property type="entry name" value="Tscrpt_reg_LuxR_C"/>
</dbReference>
<evidence type="ECO:0000313" key="7">
    <source>
        <dbReference type="EMBL" id="QDU35104.1"/>
    </source>
</evidence>
<dbReference type="PANTHER" id="PTHR44688:SF16">
    <property type="entry name" value="DNA-BINDING TRANSCRIPTIONAL ACTIVATOR DEVR_DOSR"/>
    <property type="match status" value="1"/>
</dbReference>
<dbReference type="InterPro" id="IPR016032">
    <property type="entry name" value="Sig_transdc_resp-reg_C-effctor"/>
</dbReference>
<feature type="modified residue" description="4-aspartylphosphate" evidence="4">
    <location>
        <position position="60"/>
    </location>
</feature>
<dbReference type="Pfam" id="PF00196">
    <property type="entry name" value="GerE"/>
    <property type="match status" value="1"/>
</dbReference>
<name>A0A517YXZ7_9BACT</name>
<dbReference type="InterPro" id="IPR001789">
    <property type="entry name" value="Sig_transdc_resp-reg_receiver"/>
</dbReference>
<evidence type="ECO:0000256" key="1">
    <source>
        <dbReference type="ARBA" id="ARBA00023015"/>
    </source>
</evidence>
<dbReference type="GO" id="GO:0000160">
    <property type="term" value="P:phosphorelay signal transduction system"/>
    <property type="evidence" value="ECO:0007669"/>
    <property type="project" value="InterPro"/>
</dbReference>
<dbReference type="PROSITE" id="PS50043">
    <property type="entry name" value="HTH_LUXR_2"/>
    <property type="match status" value="1"/>
</dbReference>
<keyword evidence="3" id="KW-0804">Transcription</keyword>
<dbReference type="Proteomes" id="UP000317369">
    <property type="component" value="Chromosome"/>
</dbReference>
<keyword evidence="8" id="KW-1185">Reference proteome</keyword>
<dbReference type="SUPFAM" id="SSF52172">
    <property type="entry name" value="CheY-like"/>
    <property type="match status" value="1"/>
</dbReference>
<dbReference type="InterPro" id="IPR036388">
    <property type="entry name" value="WH-like_DNA-bd_sf"/>
</dbReference>
<evidence type="ECO:0000256" key="2">
    <source>
        <dbReference type="ARBA" id="ARBA00023125"/>
    </source>
</evidence>
<protein>
    <submittedName>
        <fullName evidence="7">Response regulator protein TodT</fullName>
    </submittedName>
</protein>
<evidence type="ECO:0000256" key="4">
    <source>
        <dbReference type="PROSITE-ProRule" id="PRU00169"/>
    </source>
</evidence>
<dbReference type="SUPFAM" id="SSF46894">
    <property type="entry name" value="C-terminal effector domain of the bipartite response regulators"/>
    <property type="match status" value="1"/>
</dbReference>
<dbReference type="PRINTS" id="PR00038">
    <property type="entry name" value="HTHLUXR"/>
</dbReference>
<accession>A0A517YXZ7</accession>
<dbReference type="RefSeq" id="WP_200761323.1">
    <property type="nucleotide sequence ID" value="NZ_CP036425.1"/>
</dbReference>
<dbReference type="AlphaFoldDB" id="A0A517YXZ7"/>
<dbReference type="GO" id="GO:0003677">
    <property type="term" value="F:DNA binding"/>
    <property type="evidence" value="ECO:0007669"/>
    <property type="project" value="UniProtKB-KW"/>
</dbReference>
<evidence type="ECO:0000313" key="8">
    <source>
        <dbReference type="Proteomes" id="UP000317369"/>
    </source>
</evidence>
<proteinExistence type="predicted"/>
<dbReference type="PROSITE" id="PS00622">
    <property type="entry name" value="HTH_LUXR_1"/>
    <property type="match status" value="1"/>
</dbReference>
<dbReference type="InterPro" id="IPR011006">
    <property type="entry name" value="CheY-like_superfamily"/>
</dbReference>
<keyword evidence="4" id="KW-0597">Phosphoprotein</keyword>
<dbReference type="PANTHER" id="PTHR44688">
    <property type="entry name" value="DNA-BINDING TRANSCRIPTIONAL ACTIVATOR DEVR_DOSR"/>
    <property type="match status" value="1"/>
</dbReference>
<keyword evidence="2" id="KW-0238">DNA-binding</keyword>
<dbReference type="Gene3D" id="1.10.10.10">
    <property type="entry name" value="Winged helix-like DNA-binding domain superfamily/Winged helix DNA-binding domain"/>
    <property type="match status" value="1"/>
</dbReference>
<gene>
    <name evidence="7" type="primary">todT</name>
    <name evidence="7" type="ORF">KS4_31840</name>
</gene>
<dbReference type="GO" id="GO:0006355">
    <property type="term" value="P:regulation of DNA-templated transcription"/>
    <property type="evidence" value="ECO:0007669"/>
    <property type="project" value="InterPro"/>
</dbReference>
<dbReference type="KEGG" id="pcor:KS4_31840"/>
<evidence type="ECO:0000256" key="3">
    <source>
        <dbReference type="ARBA" id="ARBA00023163"/>
    </source>
</evidence>
<dbReference type="SMART" id="SM00448">
    <property type="entry name" value="REC"/>
    <property type="match status" value="1"/>
</dbReference>
<sequence length="210" mass="23408">MLNEQVNIKNSVALIDDDLQVCDAIESMLKSIGLQAAVFNNGNDFLKSQNLDSFGCLIVDLRLPDLSGLQVIEKAHLMYPYCPPTIMISGYADVPTAVTAIKNGIIDFLEKPFIPQDLIDQIQKALIFDQQNRSIHKLRARLDSGLDKLTIRERQVLRNLLDCKSNKQISSELKLSSKTIASHRANILSKCNTESLLQLASQIQACELNI</sequence>
<organism evidence="7 8">
    <name type="scientific">Poriferisphaera corsica</name>
    <dbReference type="NCBI Taxonomy" id="2528020"/>
    <lineage>
        <taxon>Bacteria</taxon>
        <taxon>Pseudomonadati</taxon>
        <taxon>Planctomycetota</taxon>
        <taxon>Phycisphaerae</taxon>
        <taxon>Phycisphaerales</taxon>
        <taxon>Phycisphaeraceae</taxon>
        <taxon>Poriferisphaera</taxon>
    </lineage>
</organism>